<dbReference type="InterPro" id="IPR032584">
    <property type="entry name" value="DUF4913"/>
</dbReference>
<evidence type="ECO:0000256" key="1">
    <source>
        <dbReference type="SAM" id="MobiDB-lite"/>
    </source>
</evidence>
<accession>A0ABS0D0Y4</accession>
<dbReference type="EMBL" id="JADLQX010000044">
    <property type="protein sequence ID" value="MBF6302445.1"/>
    <property type="molecule type" value="Genomic_DNA"/>
</dbReference>
<proteinExistence type="predicted"/>
<dbReference type="Pfam" id="PF16259">
    <property type="entry name" value="DUF4913"/>
    <property type="match status" value="1"/>
</dbReference>
<feature type="compositionally biased region" description="Acidic residues" evidence="1">
    <location>
        <begin position="162"/>
        <end position="173"/>
    </location>
</feature>
<evidence type="ECO:0000313" key="3">
    <source>
        <dbReference type="Proteomes" id="UP000702209"/>
    </source>
</evidence>
<evidence type="ECO:0000313" key="2">
    <source>
        <dbReference type="EMBL" id="MBF6302445.1"/>
    </source>
</evidence>
<keyword evidence="3" id="KW-1185">Reference proteome</keyword>
<organism evidence="2 3">
    <name type="scientific">Nocardia amamiensis</name>
    <dbReference type="NCBI Taxonomy" id="404578"/>
    <lineage>
        <taxon>Bacteria</taxon>
        <taxon>Bacillati</taxon>
        <taxon>Actinomycetota</taxon>
        <taxon>Actinomycetes</taxon>
        <taxon>Mycobacteriales</taxon>
        <taxon>Nocardiaceae</taxon>
        <taxon>Nocardia</taxon>
    </lineage>
</organism>
<feature type="region of interest" description="Disordered" evidence="1">
    <location>
        <begin position="153"/>
        <end position="173"/>
    </location>
</feature>
<dbReference type="RefSeq" id="WP_195133634.1">
    <property type="nucleotide sequence ID" value="NZ_JADLQX010000044.1"/>
</dbReference>
<dbReference type="Proteomes" id="UP000702209">
    <property type="component" value="Unassembled WGS sequence"/>
</dbReference>
<protein>
    <submittedName>
        <fullName evidence="2">DUF4913 domain-containing protein</fullName>
    </submittedName>
</protein>
<sequence length="173" mass="19956">MTWDTPHSQPRFNDLGEFVEFYLLPLYPRILIEASELPLFQRTHPNLGDAAYLIRAWCPDWWRHTEAVARLYSLWHEWEFMRSSSDERFSLSWWFVHQADPHMAVLMSPFGGFAGCSIAGGHNGGQSLGPHRRRPQQLPSTPIPADVLAEFHHRLPPPDLDPPADTDEEMTDL</sequence>
<name>A0ABS0D0Y4_9NOCA</name>
<gene>
    <name evidence="2" type="ORF">IU459_33630</name>
</gene>
<comment type="caution">
    <text evidence="2">The sequence shown here is derived from an EMBL/GenBank/DDBJ whole genome shotgun (WGS) entry which is preliminary data.</text>
</comment>
<reference evidence="2 3" key="1">
    <citation type="submission" date="2020-10" db="EMBL/GenBank/DDBJ databases">
        <title>Identification of Nocardia species via Next-generation sequencing and recognition of intraspecies genetic diversity.</title>
        <authorList>
            <person name="Li P."/>
            <person name="Li P."/>
            <person name="Lu B."/>
        </authorList>
    </citation>
    <scope>NUCLEOTIDE SEQUENCE [LARGE SCALE GENOMIC DNA]</scope>
    <source>
        <strain evidence="2 3">BJ06-0157</strain>
    </source>
</reference>